<organism evidence="2 3">
    <name type="scientific">Deinococcus gobiensis (strain DSM 21396 / JCM 16679 / CGMCC 1.7299 / I-0)</name>
    <dbReference type="NCBI Taxonomy" id="745776"/>
    <lineage>
        <taxon>Bacteria</taxon>
        <taxon>Thermotogati</taxon>
        <taxon>Deinococcota</taxon>
        <taxon>Deinococci</taxon>
        <taxon>Deinococcales</taxon>
        <taxon>Deinococcaceae</taxon>
        <taxon>Deinococcus</taxon>
    </lineage>
</organism>
<dbReference type="Gene3D" id="1.25.40.10">
    <property type="entry name" value="Tetratricopeptide repeat domain"/>
    <property type="match status" value="1"/>
</dbReference>
<gene>
    <name evidence="2" type="primary">malT</name>
    <name evidence="2" type="ordered locus">DGo_PD0057</name>
</gene>
<dbReference type="AlphaFoldDB" id="H8H3N4"/>
<dbReference type="InterPro" id="IPR036388">
    <property type="entry name" value="WH-like_DNA-bd_sf"/>
</dbReference>
<keyword evidence="2" id="KW-0614">Plasmid</keyword>
<accession>H8H3N4</accession>
<sequence>MSQVSFRGIARTTVPRALASEVIRMEALAQLSVPDRPSVVLLAPSGYGKTTLLAQYARNTTRTVVWLSLGPGDEEVGTFKKNLHRALQGVLDGIGEDPTGSLMDFLDWSAERLAQEERSIDIVLDRVEHVARTHGTALATLIGLLPEGHRLLMAGLDLQGFPLARLTASGQIDVLSTEQLRFTAQETGQLLTARASSLDLDQLMATSEGWPVSISLSLMDSAAQVDVDQLLRDALEQLPEELQAILPELALFDEWGDELGELLESPLPAAWLSILRRAGLPLTPLGRGLYRPHMLLLKLLEKQLQRAPEKSRRIHLVRATLAVQEQDLSTAIRHARQAHRADLMELYAQELFPTLHRQREFKLLEELAVLHPGPPPAWWEEFQAIARLEIGEGDKGLAQLEAMRQEHKLTGLGFAALALQAARQGDFEGQLFSAQQGLALASGSSQTTLSMQLASALISLERFREGEQVTEKLISDAQAQRNQLAEADALNMHQYTLLMQRRWPEREAALQRARTILLAHGQQRKALQMEAELSEVLLRQGRHEEASLLISECIDLALRTQPIHLPTLYQTLARYKMIRGDWEGAAQSLHNAEDAIHRLKLPVVLPFLYANTFDLYAATGEQVRARQAYEQLVEHTQRPIFRRYLLPLFTGIHALDAGDLASAETHLNIAAQESVEQTHTLRAQLLLMAIQQRKGTLLAEQIEVSRQALQGLEITSIAYADQRHLAALRQFLTKQGVQHPLVSGEVHPEEPRQEEILRVEVGRKIEAWVGTRAVKLPLAKSGELLFWLLWRKQGTLHDILNDLWDGSRDPKHHEYFRVVVRRLRQMLKEALDFAGDPLPYSQGTYSLQPELRVVLNLQEAIKAAQQGDYEALLSLPVEGLASDITADWVDDVRETVRRDQLYALGEIEGQVAQVQPAQAVALLKLAVRTQPTEGEMHLALIRTLLSVQSSEAGSAFQVYRSMLEREFGESPTVDTVRQLRSLGLHMG</sequence>
<dbReference type="KEGG" id="dgo:DGo_PD0057"/>
<dbReference type="Proteomes" id="UP000007575">
    <property type="component" value="Plasmid P4"/>
</dbReference>
<keyword evidence="3" id="KW-1185">Reference proteome</keyword>
<dbReference type="SUPFAM" id="SSF48452">
    <property type="entry name" value="TPR-like"/>
    <property type="match status" value="1"/>
</dbReference>
<dbReference type="OrthoDB" id="51149at2"/>
<reference evidence="2 3" key="1">
    <citation type="journal article" date="2012" name="PLoS ONE">
        <title>Genome sequence and transcriptome analysis of the radioresistant bacterium Deinococcus gobiensis: insights into the extreme environmental adaptations.</title>
        <authorList>
            <person name="Yuan M."/>
            <person name="Chen M."/>
            <person name="Zhang W."/>
            <person name="Lu W."/>
            <person name="Wang J."/>
            <person name="Yang M."/>
            <person name="Zhao P."/>
            <person name="Tang R."/>
            <person name="Li X."/>
            <person name="Hao Y."/>
            <person name="Zhou Z."/>
            <person name="Zhan Y."/>
            <person name="Yu H."/>
            <person name="Teng C."/>
            <person name="Yan Y."/>
            <person name="Ping S."/>
            <person name="Wang Y."/>
            <person name="Lin M."/>
        </authorList>
    </citation>
    <scope>NUCLEOTIDE SEQUENCE [LARGE SCALE GENOMIC DNA]</scope>
    <source>
        <strain evidence="3">DSM 21396 / JCM 16679 / CGMCC 1.7299 / I-0</strain>
        <plasmid evidence="2">P4</plasmid>
    </source>
</reference>
<dbReference type="Gene3D" id="1.10.10.10">
    <property type="entry name" value="Winged helix-like DNA-binding domain superfamily/Winged helix DNA-binding domain"/>
    <property type="match status" value="1"/>
</dbReference>
<dbReference type="Gene3D" id="3.40.50.300">
    <property type="entry name" value="P-loop containing nucleotide triphosphate hydrolases"/>
    <property type="match status" value="1"/>
</dbReference>
<evidence type="ECO:0000313" key="3">
    <source>
        <dbReference type="Proteomes" id="UP000007575"/>
    </source>
</evidence>
<evidence type="ECO:0000313" key="2">
    <source>
        <dbReference type="EMBL" id="AFD28131.1"/>
    </source>
</evidence>
<feature type="domain" description="MalT-like winged helix" evidence="1">
    <location>
        <begin position="233"/>
        <end position="310"/>
    </location>
</feature>
<dbReference type="InterPro" id="IPR059106">
    <property type="entry name" value="WHD_MalT"/>
</dbReference>
<dbReference type="EMBL" id="CP002195">
    <property type="protein sequence ID" value="AFD28131.1"/>
    <property type="molecule type" value="Genomic_DNA"/>
</dbReference>
<name>H8H3N4_DEIGI</name>
<dbReference type="HOGENOM" id="CLU_302221_0_0_0"/>
<protein>
    <submittedName>
        <fullName evidence="2">ATP-dependent transcriptional regulator, MalT-like, LuxR family</fullName>
    </submittedName>
</protein>
<proteinExistence type="predicted"/>
<dbReference type="Pfam" id="PF25873">
    <property type="entry name" value="WHD_MalT"/>
    <property type="match status" value="1"/>
</dbReference>
<dbReference type="SUPFAM" id="SSF52540">
    <property type="entry name" value="P-loop containing nucleoside triphosphate hydrolases"/>
    <property type="match status" value="1"/>
</dbReference>
<evidence type="ECO:0000259" key="1">
    <source>
        <dbReference type="Pfam" id="PF25873"/>
    </source>
</evidence>
<geneLocation type="plasmid" evidence="2 3">
    <name>P4</name>
</geneLocation>
<dbReference type="PATRIC" id="fig|745776.4.peg.4031"/>
<dbReference type="RefSeq" id="WP_014686941.1">
    <property type="nucleotide sequence ID" value="NC_017792.1"/>
</dbReference>
<dbReference type="InterPro" id="IPR027417">
    <property type="entry name" value="P-loop_NTPase"/>
</dbReference>
<dbReference type="InterPro" id="IPR011990">
    <property type="entry name" value="TPR-like_helical_dom_sf"/>
</dbReference>